<dbReference type="InterPro" id="IPR011050">
    <property type="entry name" value="Pectin_lyase_fold/virulence"/>
</dbReference>
<sequence>MSLETQIAALVAASNSLTAAVNGKIAQVDAKVVALEGAVPNTLKSLLSVAVYVDGQTGDDTNSGSSGSPLKTINAALKRGISGCSISIILKCGQEYRLSGNQYVTNQFITIRPWGNDTKPVISFETKEGGAVDVLSLMACSLRLNGVKLKHPYRDGITSAVTEPLTNGLILAHSSTVSLDYGEIGGSNVRAEIDMGADPKAVFVVADRSMSYLNINTTDITGSAGTVIKLRTNGMATLRVASVSKAAGIEFYPAATVKSNIDVITNS</sequence>
<organism evidence="1 2">
    <name type="scientific">Pseudomonas cuatrocienegasensis</name>
    <dbReference type="NCBI Taxonomy" id="543360"/>
    <lineage>
        <taxon>Bacteria</taxon>
        <taxon>Pseudomonadati</taxon>
        <taxon>Pseudomonadota</taxon>
        <taxon>Gammaproteobacteria</taxon>
        <taxon>Pseudomonadales</taxon>
        <taxon>Pseudomonadaceae</taxon>
        <taxon>Pseudomonas</taxon>
    </lineage>
</organism>
<proteinExistence type="predicted"/>
<name>A0ABY1BR02_9PSED</name>
<dbReference type="EMBL" id="FOFP01000028">
    <property type="protein sequence ID" value="SER41354.1"/>
    <property type="molecule type" value="Genomic_DNA"/>
</dbReference>
<dbReference type="SUPFAM" id="SSF51126">
    <property type="entry name" value="Pectin lyase-like"/>
    <property type="match status" value="1"/>
</dbReference>
<keyword evidence="2" id="KW-1185">Reference proteome</keyword>
<comment type="caution">
    <text evidence="1">The sequence shown here is derived from an EMBL/GenBank/DDBJ whole genome shotgun (WGS) entry which is preliminary data.</text>
</comment>
<dbReference type="RefSeq" id="WP_069521939.1">
    <property type="nucleotide sequence ID" value="NZ_FOFP01000028.1"/>
</dbReference>
<dbReference type="Gene3D" id="2.160.20.10">
    <property type="entry name" value="Single-stranded right-handed beta-helix, Pectin lyase-like"/>
    <property type="match status" value="1"/>
</dbReference>
<protein>
    <submittedName>
        <fullName evidence="1">Uncharacterized protein</fullName>
    </submittedName>
</protein>
<evidence type="ECO:0000313" key="1">
    <source>
        <dbReference type="EMBL" id="SER41354.1"/>
    </source>
</evidence>
<dbReference type="InterPro" id="IPR012334">
    <property type="entry name" value="Pectin_lyas_fold"/>
</dbReference>
<dbReference type="Proteomes" id="UP000198512">
    <property type="component" value="Unassembled WGS sequence"/>
</dbReference>
<accession>A0ABY1BR02</accession>
<gene>
    <name evidence="1" type="ORF">SAMN05216600_12833</name>
</gene>
<evidence type="ECO:0000313" key="2">
    <source>
        <dbReference type="Proteomes" id="UP000198512"/>
    </source>
</evidence>
<reference evidence="1 2" key="1">
    <citation type="submission" date="2016-10" db="EMBL/GenBank/DDBJ databases">
        <authorList>
            <person name="Varghese N."/>
            <person name="Submissions S."/>
        </authorList>
    </citation>
    <scope>NUCLEOTIDE SEQUENCE [LARGE SCALE GENOMIC DNA]</scope>
    <source>
        <strain evidence="1 2">CIP 109853</strain>
    </source>
</reference>